<proteinExistence type="predicted"/>
<protein>
    <submittedName>
        <fullName evidence="2">Uncharacterized protein</fullName>
    </submittedName>
</protein>
<dbReference type="InterPro" id="IPR043746">
    <property type="entry name" value="DUF5691"/>
</dbReference>
<gene>
    <name evidence="2" type="ORF">CLV29_2912</name>
</gene>
<feature type="region of interest" description="Disordered" evidence="1">
    <location>
        <begin position="1"/>
        <end position="20"/>
    </location>
</feature>
<reference evidence="2 3" key="1">
    <citation type="submission" date="2019-03" db="EMBL/GenBank/DDBJ databases">
        <title>Genomic Encyclopedia of Archaeal and Bacterial Type Strains, Phase II (KMG-II): from individual species to whole genera.</title>
        <authorList>
            <person name="Goeker M."/>
        </authorList>
    </citation>
    <scope>NUCLEOTIDE SEQUENCE [LARGE SCALE GENOMIC DNA]</scope>
    <source>
        <strain evidence="2 3">DSM 24323</strain>
    </source>
</reference>
<dbReference type="Pfam" id="PF18944">
    <property type="entry name" value="DUF5691"/>
    <property type="match status" value="2"/>
</dbReference>
<accession>A0A4R7IYU1</accession>
<dbReference type="Proteomes" id="UP000295371">
    <property type="component" value="Unassembled WGS sequence"/>
</dbReference>
<organism evidence="2 3">
    <name type="scientific">Naumannella halotolerans</name>
    <dbReference type="NCBI Taxonomy" id="993414"/>
    <lineage>
        <taxon>Bacteria</taxon>
        <taxon>Bacillati</taxon>
        <taxon>Actinomycetota</taxon>
        <taxon>Actinomycetes</taxon>
        <taxon>Propionibacteriales</taxon>
        <taxon>Propionibacteriaceae</taxon>
        <taxon>Naumannella</taxon>
    </lineage>
</organism>
<evidence type="ECO:0000256" key="1">
    <source>
        <dbReference type="SAM" id="MobiDB-lite"/>
    </source>
</evidence>
<dbReference type="AlphaFoldDB" id="A0A4R7IYU1"/>
<sequence length="484" mass="51799">MTAETGAEVAGSEPQADGPAPRFADLAAAAVLGVASREVVLSTLAPDLQPVAAEPAEALLDTAALLSAGLRTVVPTVQVGPPDPPVTESRPTNSTVVDQLLLRLAEDRPLLLLALRRIRAAGQVLPPLRVPALLTATRTNAGGVSGTELADALLPVLGTVGEWIAGQHPRWSILTRPVTEGWPDAEPAEQIAWFRRVRAAHPQAAAELLGADAADFGAAQRAELVAALADGLSETDTALLDAFAADRSLPVRSTAQSLAWRLPGTAEAERAAENARRSVRIRPGAITLSEGATDAIAAVVPHRWPEIFGVEAAAALAVPGGDKLIRGLARAAVRFGDAETAYWVLRFSRPGEDLPQLWFGLPDEERADRVMTSLVRKPQTSEALEQWAQWPSQLSRRLAFWMEERLRKEHSVPLMDLWVTRVPDADVPAATGYARHLAFEARGPAHRRAWERAAERLNLRASILRNLPLTDDAPARTPNQGGTP</sequence>
<comment type="caution">
    <text evidence="2">The sequence shown here is derived from an EMBL/GenBank/DDBJ whole genome shotgun (WGS) entry which is preliminary data.</text>
</comment>
<keyword evidence="3" id="KW-1185">Reference proteome</keyword>
<evidence type="ECO:0000313" key="3">
    <source>
        <dbReference type="Proteomes" id="UP000295371"/>
    </source>
</evidence>
<dbReference type="RefSeq" id="WP_166649294.1">
    <property type="nucleotide sequence ID" value="NZ_SOAW01000003.1"/>
</dbReference>
<evidence type="ECO:0000313" key="2">
    <source>
        <dbReference type="EMBL" id="TDT29890.1"/>
    </source>
</evidence>
<dbReference type="EMBL" id="SOAW01000003">
    <property type="protein sequence ID" value="TDT29890.1"/>
    <property type="molecule type" value="Genomic_DNA"/>
</dbReference>
<name>A0A4R7IYU1_9ACTN</name>